<name>A0AAJ5Z589_9BASI</name>
<evidence type="ECO:0000256" key="3">
    <source>
        <dbReference type="ARBA" id="ARBA00022801"/>
    </source>
</evidence>
<dbReference type="Gene3D" id="3.30.420.10">
    <property type="entry name" value="Ribonuclease H-like superfamily/Ribonuclease H"/>
    <property type="match status" value="1"/>
</dbReference>
<dbReference type="GO" id="GO:0003676">
    <property type="term" value="F:nucleic acid binding"/>
    <property type="evidence" value="ECO:0007669"/>
    <property type="project" value="InterPro"/>
</dbReference>
<dbReference type="FunFam" id="3.30.420.10:FF:000003">
    <property type="entry name" value="Oligoribonuclease"/>
    <property type="match status" value="1"/>
</dbReference>
<evidence type="ECO:0000259" key="5">
    <source>
        <dbReference type="SMART" id="SM00479"/>
    </source>
</evidence>
<evidence type="ECO:0000256" key="4">
    <source>
        <dbReference type="ARBA" id="ARBA00022839"/>
    </source>
</evidence>
<dbReference type="PANTHER" id="PTHR11046:SF0">
    <property type="entry name" value="OLIGORIBONUCLEASE, MITOCHONDRIAL"/>
    <property type="match status" value="1"/>
</dbReference>
<dbReference type="SUPFAM" id="SSF53098">
    <property type="entry name" value="Ribonuclease H-like"/>
    <property type="match status" value="1"/>
</dbReference>
<proteinExistence type="inferred from homology"/>
<organism evidence="6 7">
    <name type="scientific">Malassezia arunalokei</name>
    <dbReference type="NCBI Taxonomy" id="1514897"/>
    <lineage>
        <taxon>Eukaryota</taxon>
        <taxon>Fungi</taxon>
        <taxon>Dikarya</taxon>
        <taxon>Basidiomycota</taxon>
        <taxon>Ustilaginomycotina</taxon>
        <taxon>Malasseziomycetes</taxon>
        <taxon>Malasseziales</taxon>
        <taxon>Malasseziaceae</taxon>
        <taxon>Malassezia</taxon>
    </lineage>
</organism>
<dbReference type="GO" id="GO:0000175">
    <property type="term" value="F:3'-5'-RNA exonuclease activity"/>
    <property type="evidence" value="ECO:0007669"/>
    <property type="project" value="InterPro"/>
</dbReference>
<sequence>MSQIPPPAPTRVLSAEDEPLVWIDCEMTGLDPKHDRLLEIACIVTDGQLQPVDEGVSYVIRTEPHILEGMDEWCTKTHSQTGLYAACLDEASSHPHLDVRTAILAYVLDRVPTARKACLAGSSVHADKMFLVNEMPELMAHLHYRIVDVSTIKELVRRWYGVSYPRPDTGILHRALDDIRGSIQELEHYRKSVFRRDAP</sequence>
<evidence type="ECO:0000313" key="6">
    <source>
        <dbReference type="EMBL" id="WFD16144.1"/>
    </source>
</evidence>
<evidence type="ECO:0000256" key="1">
    <source>
        <dbReference type="ARBA" id="ARBA00009921"/>
    </source>
</evidence>
<keyword evidence="4" id="KW-0269">Exonuclease</keyword>
<dbReference type="SMART" id="SM00479">
    <property type="entry name" value="EXOIII"/>
    <property type="match status" value="1"/>
</dbReference>
<dbReference type="EMBL" id="CP119919">
    <property type="protein sequence ID" value="WFD16144.1"/>
    <property type="molecule type" value="Genomic_DNA"/>
</dbReference>
<dbReference type="Pfam" id="PF00929">
    <property type="entry name" value="RNase_T"/>
    <property type="match status" value="1"/>
</dbReference>
<dbReference type="InterPro" id="IPR013520">
    <property type="entry name" value="Ribonucl_H"/>
</dbReference>
<dbReference type="AlphaFoldDB" id="A0AAJ5Z589"/>
<dbReference type="GO" id="GO:0005739">
    <property type="term" value="C:mitochondrion"/>
    <property type="evidence" value="ECO:0007669"/>
    <property type="project" value="TreeGrafter"/>
</dbReference>
<gene>
    <name evidence="6" type="primary">rex2</name>
    <name evidence="6" type="ORF">MARU1_002180</name>
</gene>
<dbReference type="InterPro" id="IPR036397">
    <property type="entry name" value="RNaseH_sf"/>
</dbReference>
<evidence type="ECO:0000256" key="2">
    <source>
        <dbReference type="ARBA" id="ARBA00022722"/>
    </source>
</evidence>
<dbReference type="NCBIfam" id="NF003765">
    <property type="entry name" value="PRK05359.1"/>
    <property type="match status" value="1"/>
</dbReference>
<dbReference type="InterPro" id="IPR022894">
    <property type="entry name" value="Oligoribonuclease"/>
</dbReference>
<dbReference type="InterPro" id="IPR012337">
    <property type="entry name" value="RNaseH-like_sf"/>
</dbReference>
<accession>A0AAJ5Z589</accession>
<dbReference type="CDD" id="cd06135">
    <property type="entry name" value="Orn"/>
    <property type="match status" value="1"/>
</dbReference>
<keyword evidence="3" id="KW-0378">Hydrolase</keyword>
<feature type="domain" description="Exonuclease" evidence="5">
    <location>
        <begin position="19"/>
        <end position="195"/>
    </location>
</feature>
<protein>
    <submittedName>
        <fullName evidence="6">Phosphatidylinositol 3,4,5-trisphosphate-dependent Rac exchanger 2 protein</fullName>
    </submittedName>
</protein>
<evidence type="ECO:0000313" key="7">
    <source>
        <dbReference type="Proteomes" id="UP001217582"/>
    </source>
</evidence>
<keyword evidence="2" id="KW-0540">Nuclease</keyword>
<dbReference type="Proteomes" id="UP001217582">
    <property type="component" value="Chromosome 4"/>
</dbReference>
<dbReference type="PANTHER" id="PTHR11046">
    <property type="entry name" value="OLIGORIBONUCLEASE, MITOCHONDRIAL"/>
    <property type="match status" value="1"/>
</dbReference>
<keyword evidence="7" id="KW-1185">Reference proteome</keyword>
<reference evidence="6 7" key="1">
    <citation type="submission" date="2023-03" db="EMBL/GenBank/DDBJ databases">
        <title>Mating type loci evolution in Malassezia.</title>
        <authorList>
            <person name="Coelho M.A."/>
        </authorList>
    </citation>
    <scope>NUCLEOTIDE SEQUENCE [LARGE SCALE GENOMIC DNA]</scope>
    <source>
        <strain evidence="6 7">CBS 13387</strain>
    </source>
</reference>
<comment type="similarity">
    <text evidence="1">Belongs to the oligoribonuclease family.</text>
</comment>